<keyword evidence="1" id="KW-0812">Transmembrane</keyword>
<dbReference type="AlphaFoldDB" id="A0A7J8XCC4"/>
<feature type="transmembrane region" description="Helical" evidence="1">
    <location>
        <begin position="15"/>
        <end position="38"/>
    </location>
</feature>
<sequence>MAVGYSFPFPSSFSFFKWAFFLFIKPDLFLGLSFCNVGRTRGFPRERREERRRRDGSFC</sequence>
<dbReference type="EMBL" id="JABFAA010000006">
    <property type="protein sequence ID" value="MBA0684976.1"/>
    <property type="molecule type" value="Genomic_DNA"/>
</dbReference>
<protein>
    <submittedName>
        <fullName evidence="2">Uncharacterized protein</fullName>
    </submittedName>
</protein>
<keyword evidence="1" id="KW-0472">Membrane</keyword>
<proteinExistence type="predicted"/>
<evidence type="ECO:0000313" key="3">
    <source>
        <dbReference type="Proteomes" id="UP000593577"/>
    </source>
</evidence>
<reference evidence="2 3" key="1">
    <citation type="journal article" date="2019" name="Genome Biol. Evol.">
        <title>Insights into the evolution of the New World diploid cottons (Gossypium, subgenus Houzingenia) based on genome sequencing.</title>
        <authorList>
            <person name="Grover C.E."/>
            <person name="Arick M.A. 2nd"/>
            <person name="Thrash A."/>
            <person name="Conover J.L."/>
            <person name="Sanders W.S."/>
            <person name="Peterson D.G."/>
            <person name="Frelichowski J.E."/>
            <person name="Scheffler J.A."/>
            <person name="Scheffler B.E."/>
            <person name="Wendel J.F."/>
        </authorList>
    </citation>
    <scope>NUCLEOTIDE SEQUENCE [LARGE SCALE GENOMIC DNA]</scope>
    <source>
        <strain evidence="2">185</strain>
        <tissue evidence="2">Leaf</tissue>
    </source>
</reference>
<name>A0A7J8XCC4_GOSAI</name>
<evidence type="ECO:0000313" key="2">
    <source>
        <dbReference type="EMBL" id="MBA0684976.1"/>
    </source>
</evidence>
<dbReference type="Proteomes" id="UP000593577">
    <property type="component" value="Unassembled WGS sequence"/>
</dbReference>
<comment type="caution">
    <text evidence="2">The sequence shown here is derived from an EMBL/GenBank/DDBJ whole genome shotgun (WGS) entry which is preliminary data.</text>
</comment>
<organism evidence="2 3">
    <name type="scientific">Gossypium aridum</name>
    <name type="common">American cotton</name>
    <name type="synonym">Erioxylum aridum</name>
    <dbReference type="NCBI Taxonomy" id="34290"/>
    <lineage>
        <taxon>Eukaryota</taxon>
        <taxon>Viridiplantae</taxon>
        <taxon>Streptophyta</taxon>
        <taxon>Embryophyta</taxon>
        <taxon>Tracheophyta</taxon>
        <taxon>Spermatophyta</taxon>
        <taxon>Magnoliopsida</taxon>
        <taxon>eudicotyledons</taxon>
        <taxon>Gunneridae</taxon>
        <taxon>Pentapetalae</taxon>
        <taxon>rosids</taxon>
        <taxon>malvids</taxon>
        <taxon>Malvales</taxon>
        <taxon>Malvaceae</taxon>
        <taxon>Malvoideae</taxon>
        <taxon>Gossypium</taxon>
    </lineage>
</organism>
<evidence type="ECO:0000256" key="1">
    <source>
        <dbReference type="SAM" id="Phobius"/>
    </source>
</evidence>
<accession>A0A7J8XCC4</accession>
<keyword evidence="1" id="KW-1133">Transmembrane helix</keyword>
<gene>
    <name evidence="2" type="ORF">Goari_026522</name>
</gene>
<keyword evidence="3" id="KW-1185">Reference proteome</keyword>